<gene>
    <name evidence="2" type="ORF">POCTA_138.1.T0400078</name>
</gene>
<organism evidence="2 3">
    <name type="scientific">Paramecium octaurelia</name>
    <dbReference type="NCBI Taxonomy" id="43137"/>
    <lineage>
        <taxon>Eukaryota</taxon>
        <taxon>Sar</taxon>
        <taxon>Alveolata</taxon>
        <taxon>Ciliophora</taxon>
        <taxon>Intramacronucleata</taxon>
        <taxon>Oligohymenophorea</taxon>
        <taxon>Peniculida</taxon>
        <taxon>Parameciidae</taxon>
        <taxon>Paramecium</taxon>
    </lineage>
</organism>
<name>A0A8S1UFX1_PAROT</name>
<dbReference type="AlphaFoldDB" id="A0A8S1UFX1"/>
<feature type="transmembrane region" description="Helical" evidence="1">
    <location>
        <begin position="66"/>
        <end position="87"/>
    </location>
</feature>
<sequence>MIPDIDNNCQMKKARQFTITQSTGTRRLGRQSKIILSKLRIESIRGEDKQNRFDSKLNNQRELRQVLNVHTIYVLNTLFILTIVNLLEQVL</sequence>
<evidence type="ECO:0000313" key="2">
    <source>
        <dbReference type="EMBL" id="CAD8161536.1"/>
    </source>
</evidence>
<keyword evidence="1" id="KW-0472">Membrane</keyword>
<accession>A0A8S1UFX1</accession>
<protein>
    <submittedName>
        <fullName evidence="2">Uncharacterized protein</fullName>
    </submittedName>
</protein>
<evidence type="ECO:0000256" key="1">
    <source>
        <dbReference type="SAM" id="Phobius"/>
    </source>
</evidence>
<keyword evidence="1" id="KW-1133">Transmembrane helix</keyword>
<dbReference type="Proteomes" id="UP000683925">
    <property type="component" value="Unassembled WGS sequence"/>
</dbReference>
<reference evidence="2" key="1">
    <citation type="submission" date="2021-01" db="EMBL/GenBank/DDBJ databases">
        <authorList>
            <consortium name="Genoscope - CEA"/>
            <person name="William W."/>
        </authorList>
    </citation>
    <scope>NUCLEOTIDE SEQUENCE</scope>
</reference>
<proteinExistence type="predicted"/>
<keyword evidence="3" id="KW-1185">Reference proteome</keyword>
<evidence type="ECO:0000313" key="3">
    <source>
        <dbReference type="Proteomes" id="UP000683925"/>
    </source>
</evidence>
<dbReference type="EMBL" id="CAJJDP010000040">
    <property type="protein sequence ID" value="CAD8161536.1"/>
    <property type="molecule type" value="Genomic_DNA"/>
</dbReference>
<comment type="caution">
    <text evidence="2">The sequence shown here is derived from an EMBL/GenBank/DDBJ whole genome shotgun (WGS) entry which is preliminary data.</text>
</comment>
<keyword evidence="1" id="KW-0812">Transmembrane</keyword>